<accession>A0A4Y2LYW2</accession>
<comment type="caution">
    <text evidence="2">The sequence shown here is derived from an EMBL/GenBank/DDBJ whole genome shotgun (WGS) entry which is preliminary data.</text>
</comment>
<protein>
    <submittedName>
        <fullName evidence="2">Uncharacterized protein</fullName>
    </submittedName>
</protein>
<dbReference type="EMBL" id="BGPR01006549">
    <property type="protein sequence ID" value="GBN19971.1"/>
    <property type="molecule type" value="Genomic_DNA"/>
</dbReference>
<dbReference type="AlphaFoldDB" id="A0A4Y2LYW2"/>
<proteinExistence type="predicted"/>
<evidence type="ECO:0000313" key="2">
    <source>
        <dbReference type="EMBL" id="GBN19971.1"/>
    </source>
</evidence>
<reference evidence="2 3" key="1">
    <citation type="journal article" date="2019" name="Sci. Rep.">
        <title>Orb-weaving spider Araneus ventricosus genome elucidates the spidroin gene catalogue.</title>
        <authorList>
            <person name="Kono N."/>
            <person name="Nakamura H."/>
            <person name="Ohtoshi R."/>
            <person name="Moran D.A.P."/>
            <person name="Shinohara A."/>
            <person name="Yoshida Y."/>
            <person name="Fujiwara M."/>
            <person name="Mori M."/>
            <person name="Tomita M."/>
            <person name="Arakawa K."/>
        </authorList>
    </citation>
    <scope>NUCLEOTIDE SEQUENCE [LARGE SCALE GENOMIC DNA]</scope>
</reference>
<dbReference type="Proteomes" id="UP000499080">
    <property type="component" value="Unassembled WGS sequence"/>
</dbReference>
<gene>
    <name evidence="2" type="ORF">AVEN_149226_1</name>
</gene>
<keyword evidence="3" id="KW-1185">Reference proteome</keyword>
<evidence type="ECO:0000313" key="3">
    <source>
        <dbReference type="Proteomes" id="UP000499080"/>
    </source>
</evidence>
<name>A0A4Y2LYW2_ARAVE</name>
<organism evidence="2 3">
    <name type="scientific">Araneus ventricosus</name>
    <name type="common">Orbweaver spider</name>
    <name type="synonym">Epeira ventricosa</name>
    <dbReference type="NCBI Taxonomy" id="182803"/>
    <lineage>
        <taxon>Eukaryota</taxon>
        <taxon>Metazoa</taxon>
        <taxon>Ecdysozoa</taxon>
        <taxon>Arthropoda</taxon>
        <taxon>Chelicerata</taxon>
        <taxon>Arachnida</taxon>
        <taxon>Araneae</taxon>
        <taxon>Araneomorphae</taxon>
        <taxon>Entelegynae</taxon>
        <taxon>Araneoidea</taxon>
        <taxon>Araneidae</taxon>
        <taxon>Araneus</taxon>
    </lineage>
</organism>
<evidence type="ECO:0000256" key="1">
    <source>
        <dbReference type="SAM" id="MobiDB-lite"/>
    </source>
</evidence>
<feature type="region of interest" description="Disordered" evidence="1">
    <location>
        <begin position="52"/>
        <end position="102"/>
    </location>
</feature>
<sequence length="102" mass="11153">MAQVVHEKLPYVNFCGNGFRNNLRGNAFAKSLWKVKWQSFRNLLFYLGFIPRVPPTGPSRATTGPSRDPTGPSRAPTGPSRAPTGPSRTPSGTRKTGWEPLG</sequence>